<dbReference type="PANTHER" id="PTHR10857">
    <property type="entry name" value="COPINE"/>
    <property type="match status" value="1"/>
</dbReference>
<protein>
    <recommendedName>
        <fullName evidence="3">C2 domain-containing protein</fullName>
    </recommendedName>
</protein>
<dbReference type="InterPro" id="IPR010734">
    <property type="entry name" value="Copine_C"/>
</dbReference>
<dbReference type="FunFam" id="2.60.40.150:FF:000099">
    <property type="entry name" value="Copine 3"/>
    <property type="match status" value="1"/>
</dbReference>
<dbReference type="EMBL" id="CAEY01001062">
    <property type="status" value="NOT_ANNOTATED_CDS"/>
    <property type="molecule type" value="Genomic_DNA"/>
</dbReference>
<dbReference type="KEGG" id="tut:107370135"/>
<dbReference type="GO" id="GO:0071277">
    <property type="term" value="P:cellular response to calcium ion"/>
    <property type="evidence" value="ECO:0007669"/>
    <property type="project" value="TreeGrafter"/>
</dbReference>
<name>T1L418_TETUR</name>
<dbReference type="CDD" id="cd04047">
    <property type="entry name" value="C2B_Copine"/>
    <property type="match status" value="1"/>
</dbReference>
<dbReference type="CDD" id="cd04048">
    <property type="entry name" value="C2A_Copine"/>
    <property type="match status" value="1"/>
</dbReference>
<comment type="similarity">
    <text evidence="1">Belongs to the copine family.</text>
</comment>
<dbReference type="InterPro" id="IPR036465">
    <property type="entry name" value="vWFA_dom_sf"/>
</dbReference>
<evidence type="ECO:0000313" key="5">
    <source>
        <dbReference type="Proteomes" id="UP000015104"/>
    </source>
</evidence>
<dbReference type="SMART" id="SM00327">
    <property type="entry name" value="VWA"/>
    <property type="match status" value="1"/>
</dbReference>
<sequence length="531" mass="59647">MDSAKASAIPTTQLELSVSCRNLPNKDTFSKSDPQCTLYMKHLSEKDYREIGKTEIINDDLNPHFVRKFVVNYNFETVQRLKFELVDIDTLSNDFLGHHETTLAEIVAVQGREYVGALKDERGRNAGTISVVAEEIANCKRGVYIKLKGCDILGTSFFTKPQTFLTFWRSIEDGSYSLVHKTEVHPSSHKPEWNMIHCTARTLCNGDFDRNIRIDCMRYKMSGAHILIGSFNTTLNDLTQRFNEPSRRKLTLSNTKNRSTKCGYLELIGLEIEEEISFLDYIKGGTQLHFAVAIDFTASNGDPRYPESLHFIGSGKPNPYELALNAIGEILKPYNTLNVYPGFGFGAKLSPQALVSHHFPLNGNVTHPYCKGIEEIIMHYRSTVGRVTFYGPTNFAPVIKSTAAIARQYDAGTSYFILLIITDGIICDMPQTKQAIIDASHLPLSIIIVGVGNDDFSAMDELDSDDHLLEFNGKKAVRDIVQFVPLRNYISSSGVWLQTMDGLSRDVLYEVPDQLISYMRAKGIKPKRVVP</sequence>
<dbReference type="EnsemblMetazoa" id="tetur37g00470.1">
    <property type="protein sequence ID" value="tetur37g00470.1"/>
    <property type="gene ID" value="tetur37g00470"/>
</dbReference>
<evidence type="ECO:0000256" key="1">
    <source>
        <dbReference type="ARBA" id="ARBA00009048"/>
    </source>
</evidence>
<dbReference type="InterPro" id="IPR000008">
    <property type="entry name" value="C2_dom"/>
</dbReference>
<dbReference type="STRING" id="32264.T1L418"/>
<organism evidence="4 5">
    <name type="scientific">Tetranychus urticae</name>
    <name type="common">Two-spotted spider mite</name>
    <dbReference type="NCBI Taxonomy" id="32264"/>
    <lineage>
        <taxon>Eukaryota</taxon>
        <taxon>Metazoa</taxon>
        <taxon>Ecdysozoa</taxon>
        <taxon>Arthropoda</taxon>
        <taxon>Chelicerata</taxon>
        <taxon>Arachnida</taxon>
        <taxon>Acari</taxon>
        <taxon>Acariformes</taxon>
        <taxon>Trombidiformes</taxon>
        <taxon>Prostigmata</taxon>
        <taxon>Eleutherengona</taxon>
        <taxon>Raphignathae</taxon>
        <taxon>Tetranychoidea</taxon>
        <taxon>Tetranychidae</taxon>
        <taxon>Tetranychus</taxon>
    </lineage>
</organism>
<dbReference type="PROSITE" id="PS50004">
    <property type="entry name" value="C2"/>
    <property type="match status" value="1"/>
</dbReference>
<dbReference type="GO" id="GO:0005544">
    <property type="term" value="F:calcium-dependent phospholipid binding"/>
    <property type="evidence" value="ECO:0007669"/>
    <property type="project" value="InterPro"/>
</dbReference>
<keyword evidence="5" id="KW-1185">Reference proteome</keyword>
<dbReference type="GO" id="GO:0005886">
    <property type="term" value="C:plasma membrane"/>
    <property type="evidence" value="ECO:0007669"/>
    <property type="project" value="TreeGrafter"/>
</dbReference>
<evidence type="ECO:0000259" key="3">
    <source>
        <dbReference type="PROSITE" id="PS50004"/>
    </source>
</evidence>
<dbReference type="eggNOG" id="KOG1327">
    <property type="taxonomic scope" value="Eukaryota"/>
</dbReference>
<evidence type="ECO:0000313" key="4">
    <source>
        <dbReference type="EnsemblMetazoa" id="tetur37g00470.1"/>
    </source>
</evidence>
<keyword evidence="2" id="KW-0677">Repeat</keyword>
<dbReference type="InterPro" id="IPR002035">
    <property type="entry name" value="VWF_A"/>
</dbReference>
<dbReference type="GO" id="GO:0032991">
    <property type="term" value="C:protein-containing complex"/>
    <property type="evidence" value="ECO:0007669"/>
    <property type="project" value="UniProtKB-ARBA"/>
</dbReference>
<dbReference type="PANTHER" id="PTHR10857:SF106">
    <property type="entry name" value="C2 DOMAIN-CONTAINING PROTEIN"/>
    <property type="match status" value="1"/>
</dbReference>
<dbReference type="OMA" id="LMILVYF"/>
<accession>T1L418</accession>
<dbReference type="SUPFAM" id="SSF49562">
    <property type="entry name" value="C2 domain (Calcium/lipid-binding domain, CaLB)"/>
    <property type="match status" value="2"/>
</dbReference>
<dbReference type="InterPro" id="IPR035892">
    <property type="entry name" value="C2_domain_sf"/>
</dbReference>
<reference evidence="5" key="1">
    <citation type="submission" date="2011-08" db="EMBL/GenBank/DDBJ databases">
        <authorList>
            <person name="Rombauts S."/>
        </authorList>
    </citation>
    <scope>NUCLEOTIDE SEQUENCE</scope>
    <source>
        <strain evidence="5">London</strain>
    </source>
</reference>
<feature type="domain" description="C2" evidence="3">
    <location>
        <begin position="1"/>
        <end position="116"/>
    </location>
</feature>
<dbReference type="AlphaFoldDB" id="T1L418"/>
<dbReference type="InterPro" id="IPR037768">
    <property type="entry name" value="C2B_Copine"/>
</dbReference>
<dbReference type="Pfam" id="PF00168">
    <property type="entry name" value="C2"/>
    <property type="match status" value="2"/>
</dbReference>
<dbReference type="InterPro" id="IPR045052">
    <property type="entry name" value="Copine"/>
</dbReference>
<gene>
    <name evidence="4" type="primary">107370135</name>
</gene>
<dbReference type="SMART" id="SM00239">
    <property type="entry name" value="C2"/>
    <property type="match status" value="2"/>
</dbReference>
<dbReference type="SUPFAM" id="SSF53300">
    <property type="entry name" value="vWA-like"/>
    <property type="match status" value="1"/>
</dbReference>
<dbReference type="Gene3D" id="2.60.40.150">
    <property type="entry name" value="C2 domain"/>
    <property type="match status" value="2"/>
</dbReference>
<evidence type="ECO:0000256" key="2">
    <source>
        <dbReference type="ARBA" id="ARBA00022737"/>
    </source>
</evidence>
<dbReference type="Proteomes" id="UP000015104">
    <property type="component" value="Unassembled WGS sequence"/>
</dbReference>
<dbReference type="OrthoDB" id="5855668at2759"/>
<reference evidence="4" key="2">
    <citation type="submission" date="2015-06" db="UniProtKB">
        <authorList>
            <consortium name="EnsemblMetazoa"/>
        </authorList>
    </citation>
    <scope>IDENTIFICATION</scope>
</reference>
<dbReference type="Pfam" id="PF07002">
    <property type="entry name" value="Copine"/>
    <property type="match status" value="1"/>
</dbReference>
<dbReference type="HOGENOM" id="CLU_020452_3_2_1"/>
<proteinExistence type="inferred from homology"/>